<keyword evidence="4" id="KW-0539">Nucleus</keyword>
<name>A0A084QG27_STAC4</name>
<dbReference type="GO" id="GO:0003677">
    <property type="term" value="F:DNA binding"/>
    <property type="evidence" value="ECO:0007669"/>
    <property type="project" value="UniProtKB-KW"/>
</dbReference>
<dbReference type="GO" id="GO:0005634">
    <property type="term" value="C:nucleus"/>
    <property type="evidence" value="ECO:0007669"/>
    <property type="project" value="UniProtKB-SubCell"/>
</dbReference>
<evidence type="ECO:0000256" key="2">
    <source>
        <dbReference type="ARBA" id="ARBA00022723"/>
    </source>
</evidence>
<reference evidence="7 8" key="1">
    <citation type="journal article" date="2014" name="BMC Genomics">
        <title>Comparative genome sequencing reveals chemotype-specific gene clusters in the toxigenic black mold Stachybotrys.</title>
        <authorList>
            <person name="Semeiks J."/>
            <person name="Borek D."/>
            <person name="Otwinowski Z."/>
            <person name="Grishin N.V."/>
        </authorList>
    </citation>
    <scope>NUCLEOTIDE SEQUENCE [LARGE SCALE GENOMIC DNA]</scope>
    <source>
        <strain evidence="7 8">IBT 40285</strain>
    </source>
</reference>
<dbReference type="AlphaFoldDB" id="A0A084QG27"/>
<keyword evidence="6" id="KW-0472">Membrane</keyword>
<proteinExistence type="predicted"/>
<keyword evidence="8" id="KW-1185">Reference proteome</keyword>
<dbReference type="OrthoDB" id="39175at2759"/>
<dbReference type="EMBL" id="KL660774">
    <property type="protein sequence ID" value="KFA62912.1"/>
    <property type="molecule type" value="Genomic_DNA"/>
</dbReference>
<keyword evidence="6" id="KW-1133">Transmembrane helix</keyword>
<organism evidence="7 8">
    <name type="scientific">Stachybotrys chlorohalonatus (strain IBT 40285)</name>
    <dbReference type="NCBI Taxonomy" id="1283841"/>
    <lineage>
        <taxon>Eukaryota</taxon>
        <taxon>Fungi</taxon>
        <taxon>Dikarya</taxon>
        <taxon>Ascomycota</taxon>
        <taxon>Pezizomycotina</taxon>
        <taxon>Sordariomycetes</taxon>
        <taxon>Hypocreomycetidae</taxon>
        <taxon>Hypocreales</taxon>
        <taxon>Stachybotryaceae</taxon>
        <taxon>Stachybotrys</taxon>
    </lineage>
</organism>
<dbReference type="Proteomes" id="UP000028524">
    <property type="component" value="Unassembled WGS sequence"/>
</dbReference>
<evidence type="ECO:0008006" key="9">
    <source>
        <dbReference type="Google" id="ProtNLM"/>
    </source>
</evidence>
<protein>
    <recommendedName>
        <fullName evidence="9">Transcription factor domain-containing protein</fullName>
    </recommendedName>
</protein>
<feature type="transmembrane region" description="Helical" evidence="6">
    <location>
        <begin position="420"/>
        <end position="439"/>
    </location>
</feature>
<dbReference type="GO" id="GO:0046872">
    <property type="term" value="F:metal ion binding"/>
    <property type="evidence" value="ECO:0007669"/>
    <property type="project" value="UniProtKB-KW"/>
</dbReference>
<comment type="subcellular location">
    <subcellularLocation>
        <location evidence="1">Nucleus</location>
    </subcellularLocation>
</comment>
<dbReference type="CDD" id="cd12148">
    <property type="entry name" value="fungal_TF_MHR"/>
    <property type="match status" value="1"/>
</dbReference>
<feature type="region of interest" description="Disordered" evidence="5">
    <location>
        <begin position="1"/>
        <end position="23"/>
    </location>
</feature>
<dbReference type="HOGENOM" id="CLU_026661_1_0_1"/>
<dbReference type="PANTHER" id="PTHR46910:SF3">
    <property type="entry name" value="HALOTOLERANCE PROTEIN 9-RELATED"/>
    <property type="match status" value="1"/>
</dbReference>
<sequence length="561" mass="62470">MQDPKEASSSGPMQSGHAQMQPLNKADALTVILDRLRRVEEQCTTLPQTLADPSTIAARGSATQSPAVPYATLSSGTPKSQTTSPAASFVTADRASHGTPLPSSSSSHGRALDATAILKDAIDLVQRHVLHDIASSIITQEIHIPADLAKSWIAANRSIIVAAYWEYTPTQLLNSFVDRHLIEMMPELLVSSHVRIDGAIVLIYYSVLYDGCNFRAMTTNPEDIQHAKSIYLCCLRALPGWEREITGTMVDIVAAMSLCRVATEFFDYELAWRMFQHACGYAEDLGLHKIDAGSKESSGNARQWDEDRKGFWDLLHIDLLFRLTFNKQPSLSGRTWRVNLPWLDKHTAPDSDGFSTMNFIVSSRLSLVQLRFFEMLETASEIDEKSLWTKTEGLCQEILDLYEEWGISRWVSKSTSTGCLMFVAAAAALTGYTSIIFMLRKITRLDSNSPRPISSDVDVPDSPLALQASRHIIYLFGLLAKQYPWTGTMSAVFGAFQGNIAYGYLVKSILLDSDIASRRDDIELLRRVSDCIREIASREKMFVPLTRAMNTLNEEIRRKGG</sequence>
<keyword evidence="3" id="KW-0238">DNA-binding</keyword>
<evidence type="ECO:0000256" key="1">
    <source>
        <dbReference type="ARBA" id="ARBA00004123"/>
    </source>
</evidence>
<dbReference type="GO" id="GO:0003700">
    <property type="term" value="F:DNA-binding transcription factor activity"/>
    <property type="evidence" value="ECO:0007669"/>
    <property type="project" value="InterPro"/>
</dbReference>
<keyword evidence="6" id="KW-0812">Transmembrane</keyword>
<dbReference type="InParanoid" id="A0A084QG27"/>
<gene>
    <name evidence="7" type="ORF">S40285_02245</name>
</gene>
<dbReference type="OMA" id="DIAWRAF"/>
<evidence type="ECO:0000256" key="5">
    <source>
        <dbReference type="SAM" id="MobiDB-lite"/>
    </source>
</evidence>
<keyword evidence="2" id="KW-0479">Metal-binding</keyword>
<evidence type="ECO:0000256" key="6">
    <source>
        <dbReference type="SAM" id="Phobius"/>
    </source>
</evidence>
<feature type="compositionally biased region" description="Polar residues" evidence="5">
    <location>
        <begin position="7"/>
        <end position="22"/>
    </location>
</feature>
<accession>A0A084QG27</accession>
<dbReference type="InterPro" id="IPR050987">
    <property type="entry name" value="AtrR-like"/>
</dbReference>
<evidence type="ECO:0000313" key="8">
    <source>
        <dbReference type="Proteomes" id="UP000028524"/>
    </source>
</evidence>
<evidence type="ECO:0000256" key="3">
    <source>
        <dbReference type="ARBA" id="ARBA00023125"/>
    </source>
</evidence>
<evidence type="ECO:0000256" key="4">
    <source>
        <dbReference type="ARBA" id="ARBA00023242"/>
    </source>
</evidence>
<feature type="region of interest" description="Disordered" evidence="5">
    <location>
        <begin position="54"/>
        <end position="88"/>
    </location>
</feature>
<feature type="compositionally biased region" description="Polar residues" evidence="5">
    <location>
        <begin position="61"/>
        <end position="86"/>
    </location>
</feature>
<evidence type="ECO:0000313" key="7">
    <source>
        <dbReference type="EMBL" id="KFA62912.1"/>
    </source>
</evidence>
<dbReference type="PANTHER" id="PTHR46910">
    <property type="entry name" value="TRANSCRIPTION FACTOR PDR1"/>
    <property type="match status" value="1"/>
</dbReference>